<dbReference type="EMBL" id="CP002568">
    <property type="protein sequence ID" value="ADZ71351.1"/>
    <property type="molecule type" value="Genomic_DNA"/>
</dbReference>
<dbReference type="InterPro" id="IPR006450">
    <property type="entry name" value="Phage_HK97_gp6-like"/>
</dbReference>
<dbReference type="Proteomes" id="UP000008130">
    <property type="component" value="Chromosome"/>
</dbReference>
<dbReference type="NCBIfam" id="TIGR02215">
    <property type="entry name" value="phage_chp_gp8"/>
    <property type="match status" value="1"/>
</dbReference>
<dbReference type="KEGG" id="pgv:SL003B_2928"/>
<dbReference type="eggNOG" id="ENOG5032SBG">
    <property type="taxonomic scope" value="Bacteria"/>
</dbReference>
<keyword evidence="2" id="KW-1185">Reference proteome</keyword>
<dbReference type="HOGENOM" id="CLU_085951_0_2_5"/>
<sequence>MTAVLTNPPAVEPVTVEDMRAHLRLAHEAEDALLAELIAAARSQVERETRRALIAQGWRAYFDAWPAGRIVRLPVAPVIAVAAVTVYGTDGLPADLDPVDWRLDGPAARLRVAAGAGGDAANGIEIDFTAGYGAAPADVPAPLRQAIRLLAAHWYEHREAGSDLALASVPHGLDRLLSVYRVPRL</sequence>
<evidence type="ECO:0000313" key="2">
    <source>
        <dbReference type="Proteomes" id="UP000008130"/>
    </source>
</evidence>
<name>F2IV20_POLGS</name>
<dbReference type="CDD" id="cd08054">
    <property type="entry name" value="gp6"/>
    <property type="match status" value="1"/>
</dbReference>
<dbReference type="NCBIfam" id="TIGR01560">
    <property type="entry name" value="put_DNA_pack"/>
    <property type="match status" value="1"/>
</dbReference>
<proteinExistence type="predicted"/>
<gene>
    <name evidence="1" type="ordered locus">SL003B_2928</name>
</gene>
<dbReference type="OrthoDB" id="8452228at2"/>
<dbReference type="InterPro" id="IPR011738">
    <property type="entry name" value="Phage_CHP"/>
</dbReference>
<evidence type="ECO:0000313" key="1">
    <source>
        <dbReference type="EMBL" id="ADZ71351.1"/>
    </source>
</evidence>
<dbReference type="AlphaFoldDB" id="F2IV20"/>
<evidence type="ECO:0008006" key="3">
    <source>
        <dbReference type="Google" id="ProtNLM"/>
    </source>
</evidence>
<dbReference type="InterPro" id="IPR021146">
    <property type="entry name" value="Phage_gp6-like_head-tail"/>
</dbReference>
<dbReference type="STRING" id="991905.SL003B_2928"/>
<accession>F2IV20</accession>
<dbReference type="Pfam" id="PF05135">
    <property type="entry name" value="Phage_connect_1"/>
    <property type="match status" value="1"/>
</dbReference>
<dbReference type="RefSeq" id="WP_013653664.1">
    <property type="nucleotide sequence ID" value="NC_015259.1"/>
</dbReference>
<protein>
    <recommendedName>
        <fullName evidence="3">PhiE125 gp8 family phage protein</fullName>
    </recommendedName>
</protein>
<reference evidence="1 2" key="1">
    <citation type="journal article" date="2011" name="J. Bacteriol.">
        <title>Complete genome sequence of Polymorphum gilvum SL003B-26A1T, a crude oil-degrading bacterium from oil-polluted saline soil.</title>
        <authorList>
            <person name="Li S.G."/>
            <person name="Tang Y.Q."/>
            <person name="Nie Y."/>
            <person name="Cai M."/>
            <person name="Wu X.L."/>
        </authorList>
    </citation>
    <scope>NUCLEOTIDE SEQUENCE [LARGE SCALE GENOMIC DNA]</scope>
    <source>
        <strain evidence="2">LMG 25793 / CGMCC 1.9160 / SL003B-26A1</strain>
    </source>
</reference>
<dbReference type="Gene3D" id="1.10.3230.30">
    <property type="entry name" value="Phage gp6-like head-tail connector protein"/>
    <property type="match status" value="1"/>
</dbReference>
<organism evidence="1 2">
    <name type="scientific">Polymorphum gilvum (strain LMG 25793 / CGMCC 1.9160 / SL003B-26A1)</name>
    <dbReference type="NCBI Taxonomy" id="991905"/>
    <lineage>
        <taxon>Bacteria</taxon>
        <taxon>Pseudomonadati</taxon>
        <taxon>Pseudomonadota</taxon>
        <taxon>Alphaproteobacteria</taxon>
        <taxon>Rhodobacterales</taxon>
        <taxon>Paracoccaceae</taxon>
        <taxon>Polymorphum</taxon>
    </lineage>
</organism>